<feature type="region of interest" description="Disordered" evidence="1">
    <location>
        <begin position="1"/>
        <end position="22"/>
    </location>
</feature>
<sequence>MRQPHAHRDHRHRPRHRFRGHRRRRVHGVPVTTAIAKRLRVIEIANALHYLLRGRPAAGTRPTWGAAHQRRFDTLNTTTDLPELQGYIDHDTVRTLRAGLEQIRTERWLRVSGRALPPRNVALLITLSRTVELAKRDITALTARL</sequence>
<dbReference type="EMBL" id="JARXVC010000017">
    <property type="protein sequence ID" value="MDH6283979.1"/>
    <property type="molecule type" value="Genomic_DNA"/>
</dbReference>
<evidence type="ECO:0000313" key="3">
    <source>
        <dbReference type="Proteomes" id="UP001160334"/>
    </source>
</evidence>
<evidence type="ECO:0000313" key="2">
    <source>
        <dbReference type="EMBL" id="MDH6283979.1"/>
    </source>
</evidence>
<accession>A0ABT6MJD0</accession>
<gene>
    <name evidence="2" type="ORF">M2280_005230</name>
</gene>
<dbReference type="Proteomes" id="UP001160334">
    <property type="component" value="Unassembled WGS sequence"/>
</dbReference>
<dbReference type="RefSeq" id="WP_280763231.1">
    <property type="nucleotide sequence ID" value="NZ_JARXVC010000017.1"/>
</dbReference>
<keyword evidence="3" id="KW-1185">Reference proteome</keyword>
<reference evidence="2 3" key="1">
    <citation type="submission" date="2023-04" db="EMBL/GenBank/DDBJ databases">
        <title>Forest soil microbial communities from Buena Vista Peninsula, Colon Province, Panama.</title>
        <authorList>
            <person name="Bouskill N."/>
        </authorList>
    </citation>
    <scope>NUCLEOTIDE SEQUENCE [LARGE SCALE GENOMIC DNA]</scope>
    <source>
        <strain evidence="2 3">CFH S0262</strain>
    </source>
</reference>
<organism evidence="2 3">
    <name type="scientific">Prescottella agglutinans</name>
    <dbReference type="NCBI Taxonomy" id="1644129"/>
    <lineage>
        <taxon>Bacteria</taxon>
        <taxon>Bacillati</taxon>
        <taxon>Actinomycetota</taxon>
        <taxon>Actinomycetes</taxon>
        <taxon>Mycobacteriales</taxon>
        <taxon>Nocardiaceae</taxon>
        <taxon>Prescottella</taxon>
    </lineage>
</organism>
<name>A0ABT6MJD0_9NOCA</name>
<protein>
    <submittedName>
        <fullName evidence="2">Uncharacterized protein</fullName>
    </submittedName>
</protein>
<comment type="caution">
    <text evidence="2">The sequence shown here is derived from an EMBL/GenBank/DDBJ whole genome shotgun (WGS) entry which is preliminary data.</text>
</comment>
<proteinExistence type="predicted"/>
<evidence type="ECO:0000256" key="1">
    <source>
        <dbReference type="SAM" id="MobiDB-lite"/>
    </source>
</evidence>